<dbReference type="PANTHER" id="PTHR33885:SF3">
    <property type="entry name" value="PHAGE SHOCK PROTEIN C"/>
    <property type="match status" value="1"/>
</dbReference>
<keyword evidence="4 6" id="KW-1133">Transmembrane helix</keyword>
<evidence type="ECO:0000256" key="6">
    <source>
        <dbReference type="SAM" id="Phobius"/>
    </source>
</evidence>
<evidence type="ECO:0000256" key="1">
    <source>
        <dbReference type="ARBA" id="ARBA00004162"/>
    </source>
</evidence>
<organism evidence="8 9">
    <name type="scientific">Lentilactobacillus parabuchneri</name>
    <dbReference type="NCBI Taxonomy" id="152331"/>
    <lineage>
        <taxon>Bacteria</taxon>
        <taxon>Bacillati</taxon>
        <taxon>Bacillota</taxon>
        <taxon>Bacilli</taxon>
        <taxon>Lactobacillales</taxon>
        <taxon>Lactobacillaceae</taxon>
        <taxon>Lentilactobacillus</taxon>
    </lineage>
</organism>
<dbReference type="PANTHER" id="PTHR33885">
    <property type="entry name" value="PHAGE SHOCK PROTEIN C"/>
    <property type="match status" value="1"/>
</dbReference>
<protein>
    <submittedName>
        <fullName evidence="8">PspC domain protein</fullName>
    </submittedName>
</protein>
<dbReference type="Pfam" id="PF04024">
    <property type="entry name" value="PspC"/>
    <property type="match status" value="1"/>
</dbReference>
<proteinExistence type="predicted"/>
<dbReference type="AlphaFoldDB" id="A0A1X1FC22"/>
<feature type="transmembrane region" description="Helical" evidence="6">
    <location>
        <begin position="35"/>
        <end position="58"/>
    </location>
</feature>
<gene>
    <name evidence="8" type="ORF">FAM23169_02473</name>
</gene>
<evidence type="ECO:0000313" key="9">
    <source>
        <dbReference type="Proteomes" id="UP000193009"/>
    </source>
</evidence>
<dbReference type="InterPro" id="IPR052027">
    <property type="entry name" value="PspC"/>
</dbReference>
<dbReference type="GeneID" id="69804128"/>
<evidence type="ECO:0000313" key="8">
    <source>
        <dbReference type="EMBL" id="ORN25656.1"/>
    </source>
</evidence>
<evidence type="ECO:0000259" key="7">
    <source>
        <dbReference type="Pfam" id="PF04024"/>
    </source>
</evidence>
<keyword evidence="9" id="KW-1185">Reference proteome</keyword>
<dbReference type="GO" id="GO:0005886">
    <property type="term" value="C:plasma membrane"/>
    <property type="evidence" value="ECO:0007669"/>
    <property type="project" value="UniProtKB-SubCell"/>
</dbReference>
<sequence>MKINIYRSANDRIIAGVIGGLSEHYGWNALLARTIFVLLAFTPFFPGVIAYLILWILMKNPNQA</sequence>
<name>A0A1X1FC22_9LACO</name>
<comment type="caution">
    <text evidence="8">The sequence shown here is derived from an EMBL/GenBank/DDBJ whole genome shotgun (WGS) entry which is preliminary data.</text>
</comment>
<dbReference type="InterPro" id="IPR007168">
    <property type="entry name" value="Phageshock_PspC_N"/>
</dbReference>
<reference evidence="8 9" key="1">
    <citation type="journal article" date="2017" name="Front. Microbiol.">
        <title>The Histidine Decarboxylase Gene Cluster of Lactobacillus parabuchneri Was Gained by Horizontal Gene Transfer and Is Mobile within the Species.</title>
        <authorList>
            <person name="Wuthrich D."/>
            <person name="Berthoud H."/>
            <person name="Wechsler D."/>
            <person name="Eugster E."/>
            <person name="Irmler S."/>
            <person name="Bruggmann R."/>
        </authorList>
    </citation>
    <scope>NUCLEOTIDE SEQUENCE [LARGE SCALE GENOMIC DNA]</scope>
    <source>
        <strain evidence="8 9">FAM23169</strain>
    </source>
</reference>
<dbReference type="RefSeq" id="WP_057909246.1">
    <property type="nucleotide sequence ID" value="NZ_CP018796.1"/>
</dbReference>
<keyword evidence="3 6" id="KW-0812">Transmembrane</keyword>
<evidence type="ECO:0000256" key="4">
    <source>
        <dbReference type="ARBA" id="ARBA00022989"/>
    </source>
</evidence>
<dbReference type="KEGG" id="lpar:FAM21731_02505"/>
<accession>A0A1X1FC22</accession>
<evidence type="ECO:0000256" key="3">
    <source>
        <dbReference type="ARBA" id="ARBA00022692"/>
    </source>
</evidence>
<comment type="subcellular location">
    <subcellularLocation>
        <location evidence="1">Cell membrane</location>
        <topology evidence="1">Single-pass membrane protein</topology>
    </subcellularLocation>
</comment>
<keyword evidence="5 6" id="KW-0472">Membrane</keyword>
<feature type="domain" description="Phage shock protein PspC N-terminal" evidence="7">
    <location>
        <begin position="5"/>
        <end position="59"/>
    </location>
</feature>
<evidence type="ECO:0000256" key="2">
    <source>
        <dbReference type="ARBA" id="ARBA00022475"/>
    </source>
</evidence>
<dbReference type="EMBL" id="MSBD01000051">
    <property type="protein sequence ID" value="ORN25656.1"/>
    <property type="molecule type" value="Genomic_DNA"/>
</dbReference>
<dbReference type="Proteomes" id="UP000193009">
    <property type="component" value="Unassembled WGS sequence"/>
</dbReference>
<dbReference type="STRING" id="152331.FAM21731_02505"/>
<dbReference type="OrthoDB" id="9815286at2"/>
<evidence type="ECO:0000256" key="5">
    <source>
        <dbReference type="ARBA" id="ARBA00023136"/>
    </source>
</evidence>
<keyword evidence="2" id="KW-1003">Cell membrane</keyword>